<comment type="caution">
    <text evidence="1">The sequence shown here is derived from an EMBL/GenBank/DDBJ whole genome shotgun (WGS) entry which is preliminary data.</text>
</comment>
<proteinExistence type="predicted"/>
<reference evidence="2" key="1">
    <citation type="submission" date="2023-07" db="EMBL/GenBank/DDBJ databases">
        <title>Thauera sp. CAU 1555 isolated from sand of Yaerae Beach.</title>
        <authorList>
            <person name="Kim W."/>
        </authorList>
    </citation>
    <scope>NUCLEOTIDE SEQUENCE [LARGE SCALE GENOMIC DNA]</scope>
    <source>
        <strain evidence="2">CAU 1555</strain>
    </source>
</reference>
<evidence type="ECO:0000313" key="1">
    <source>
        <dbReference type="EMBL" id="MBD8503077.1"/>
    </source>
</evidence>
<keyword evidence="2" id="KW-1185">Reference proteome</keyword>
<dbReference type="Proteomes" id="UP000603602">
    <property type="component" value="Unassembled WGS sequence"/>
</dbReference>
<evidence type="ECO:0000313" key="2">
    <source>
        <dbReference type="Proteomes" id="UP000603602"/>
    </source>
</evidence>
<sequence length="129" mass="13619">METIEQILAGFRSDLPSGSRTAQAMDRGAGAEEIASCAAAEGLHALAGALFEALEEQAAGTLPDTDAHVTGALEERIREFRAQLPADSETARAIDRQASIEEISETAQQEGLSSFAALLFEAEQEAARD</sequence>
<protein>
    <submittedName>
        <fullName evidence="1">Uncharacterized protein</fullName>
    </submittedName>
</protein>
<gene>
    <name evidence="1" type="ORF">IFO67_09300</name>
</gene>
<dbReference type="EMBL" id="JACYTO010000001">
    <property type="protein sequence ID" value="MBD8503077.1"/>
    <property type="molecule type" value="Genomic_DNA"/>
</dbReference>
<name>A0ABR9BC89_9RHOO</name>
<dbReference type="RefSeq" id="WP_187717811.1">
    <property type="nucleotide sequence ID" value="NZ_JACTAH010000001.1"/>
</dbReference>
<organism evidence="1 2">
    <name type="scientific">Thauera sedimentorum</name>
    <dbReference type="NCBI Taxonomy" id="2767595"/>
    <lineage>
        <taxon>Bacteria</taxon>
        <taxon>Pseudomonadati</taxon>
        <taxon>Pseudomonadota</taxon>
        <taxon>Betaproteobacteria</taxon>
        <taxon>Rhodocyclales</taxon>
        <taxon>Zoogloeaceae</taxon>
        <taxon>Thauera</taxon>
    </lineage>
</organism>
<accession>A0ABR9BC89</accession>